<comment type="caution">
    <text evidence="8">The sequence shown here is derived from an EMBL/GenBank/DDBJ whole genome shotgun (WGS) entry which is preliminary data.</text>
</comment>
<dbReference type="SUPFAM" id="SSF48008">
    <property type="entry name" value="GntR ligand-binding domain-like"/>
    <property type="match status" value="1"/>
</dbReference>
<dbReference type="GO" id="GO:0003677">
    <property type="term" value="F:DNA binding"/>
    <property type="evidence" value="ECO:0007669"/>
    <property type="project" value="UniProtKB-KW"/>
</dbReference>
<evidence type="ECO:0000313" key="8">
    <source>
        <dbReference type="EMBL" id="EKF41158.1"/>
    </source>
</evidence>
<keyword evidence="3" id="KW-0238">DNA-binding</keyword>
<dbReference type="eggNOG" id="COG2186">
    <property type="taxonomic scope" value="Bacteria"/>
</dbReference>
<proteinExistence type="predicted"/>
<dbReference type="PRINTS" id="PR00035">
    <property type="entry name" value="HTHGNTR"/>
</dbReference>
<organism evidence="8 9">
    <name type="scientific">Nitratireductor indicus C115</name>
    <dbReference type="NCBI Taxonomy" id="1231190"/>
    <lineage>
        <taxon>Bacteria</taxon>
        <taxon>Pseudomonadati</taxon>
        <taxon>Pseudomonadota</taxon>
        <taxon>Alphaproteobacteria</taxon>
        <taxon>Hyphomicrobiales</taxon>
        <taxon>Phyllobacteriaceae</taxon>
        <taxon>Nitratireductor</taxon>
    </lineage>
</organism>
<dbReference type="InterPro" id="IPR000524">
    <property type="entry name" value="Tscrpt_reg_HTH_GntR"/>
</dbReference>
<evidence type="ECO:0000256" key="1">
    <source>
        <dbReference type="ARBA" id="ARBA00022491"/>
    </source>
</evidence>
<keyword evidence="1" id="KW-0678">Repressor</keyword>
<dbReference type="Proteomes" id="UP000007374">
    <property type="component" value="Unassembled WGS sequence"/>
</dbReference>
<sequence length="302" mass="33879">MDSIRQSNSFLDKEIDQFCLAALSWLRAELMRMDESGRPLVETVFSRIEHARTADGVVRQIETLILEGVLRAGDRLPGERDLARQLDVSRPILRDALKTLEAGGLIVTRHGGGTCIADVIGQVFSPPVAELISSHRKATADYLEYRREIEAIAADYAARRATSEDLVLLKAIMERMDAAHAQEDFETEAACDVEFHNAIVECAHNIVLLHTLRACYRLLSDGVFLNRTRIYEMPDARNTLLTQHRAIYDAIVARDPDAARKAATAHMDFVEKATFHAERSGDWQRVSRLRLNQRGGAEMAEP</sequence>
<dbReference type="AlphaFoldDB" id="K2N0Z4"/>
<evidence type="ECO:0000256" key="3">
    <source>
        <dbReference type="ARBA" id="ARBA00023125"/>
    </source>
</evidence>
<comment type="function">
    <text evidence="5">Transcriptional repressor for the pyruvate dehydrogenase complex genes aceEF and lpd.</text>
</comment>
<protein>
    <recommendedName>
        <fullName evidence="6">Pyruvate dehydrogenase complex repressor</fullName>
    </recommendedName>
</protein>
<reference evidence="8 9" key="1">
    <citation type="journal article" date="2012" name="J. Bacteriol.">
        <title>Genome Sequence of Nitratireductor indicus Type Strain C115.</title>
        <authorList>
            <person name="Lai Q."/>
            <person name="Li G."/>
            <person name="Yu Z."/>
            <person name="Shao Z."/>
        </authorList>
    </citation>
    <scope>NUCLEOTIDE SEQUENCE [LARGE SCALE GENOMIC DNA]</scope>
    <source>
        <strain evidence="8 9">C115</strain>
    </source>
</reference>
<dbReference type="PROSITE" id="PS50949">
    <property type="entry name" value="HTH_GNTR"/>
    <property type="match status" value="1"/>
</dbReference>
<dbReference type="InterPro" id="IPR036390">
    <property type="entry name" value="WH_DNA-bd_sf"/>
</dbReference>
<dbReference type="Gene3D" id="1.10.10.10">
    <property type="entry name" value="Winged helix-like DNA-binding domain superfamily/Winged helix DNA-binding domain"/>
    <property type="match status" value="1"/>
</dbReference>
<dbReference type="Pfam" id="PF00392">
    <property type="entry name" value="GntR"/>
    <property type="match status" value="1"/>
</dbReference>
<keyword evidence="2" id="KW-0805">Transcription regulation</keyword>
<dbReference type="EMBL" id="AMSI01000012">
    <property type="protein sequence ID" value="EKF41158.1"/>
    <property type="molecule type" value="Genomic_DNA"/>
</dbReference>
<evidence type="ECO:0000313" key="9">
    <source>
        <dbReference type="Proteomes" id="UP000007374"/>
    </source>
</evidence>
<evidence type="ECO:0000256" key="4">
    <source>
        <dbReference type="ARBA" id="ARBA00023163"/>
    </source>
</evidence>
<dbReference type="Gene3D" id="1.20.120.530">
    <property type="entry name" value="GntR ligand-binding domain-like"/>
    <property type="match status" value="1"/>
</dbReference>
<dbReference type="STRING" id="721133.SAMN05216176_108120"/>
<evidence type="ECO:0000256" key="2">
    <source>
        <dbReference type="ARBA" id="ARBA00023015"/>
    </source>
</evidence>
<name>K2N0Z4_9HYPH</name>
<dbReference type="SUPFAM" id="SSF46785">
    <property type="entry name" value="Winged helix' DNA-binding domain"/>
    <property type="match status" value="1"/>
</dbReference>
<keyword evidence="4" id="KW-0804">Transcription</keyword>
<dbReference type="GO" id="GO:0003700">
    <property type="term" value="F:DNA-binding transcription factor activity"/>
    <property type="evidence" value="ECO:0007669"/>
    <property type="project" value="InterPro"/>
</dbReference>
<evidence type="ECO:0000256" key="5">
    <source>
        <dbReference type="ARBA" id="ARBA00037357"/>
    </source>
</evidence>
<dbReference type="InterPro" id="IPR011711">
    <property type="entry name" value="GntR_C"/>
</dbReference>
<dbReference type="Pfam" id="PF07729">
    <property type="entry name" value="FCD"/>
    <property type="match status" value="1"/>
</dbReference>
<dbReference type="SMART" id="SM00345">
    <property type="entry name" value="HTH_GNTR"/>
    <property type="match status" value="1"/>
</dbReference>
<evidence type="ECO:0000256" key="6">
    <source>
        <dbReference type="ARBA" id="ARBA00039592"/>
    </source>
</evidence>
<gene>
    <name evidence="8" type="ORF">NA8A_16733</name>
</gene>
<dbReference type="InterPro" id="IPR036388">
    <property type="entry name" value="WH-like_DNA-bd_sf"/>
</dbReference>
<dbReference type="InterPro" id="IPR008920">
    <property type="entry name" value="TF_FadR/GntR_C"/>
</dbReference>
<evidence type="ECO:0000259" key="7">
    <source>
        <dbReference type="PROSITE" id="PS50949"/>
    </source>
</evidence>
<dbReference type="CDD" id="cd07377">
    <property type="entry name" value="WHTH_GntR"/>
    <property type="match status" value="1"/>
</dbReference>
<dbReference type="PATRIC" id="fig|1231190.3.peg.3460"/>
<keyword evidence="9" id="KW-1185">Reference proteome</keyword>
<feature type="domain" description="HTH gntR-type" evidence="7">
    <location>
        <begin position="51"/>
        <end position="119"/>
    </location>
</feature>
<dbReference type="PANTHER" id="PTHR43537">
    <property type="entry name" value="TRANSCRIPTIONAL REGULATOR, GNTR FAMILY"/>
    <property type="match status" value="1"/>
</dbReference>
<dbReference type="PANTHER" id="PTHR43537:SF34">
    <property type="entry name" value="PYRUVATE DEHYDROGENASE COMPLEX REPRESSOR"/>
    <property type="match status" value="1"/>
</dbReference>
<dbReference type="SMART" id="SM00895">
    <property type="entry name" value="FCD"/>
    <property type="match status" value="1"/>
</dbReference>
<accession>K2N0Z4</accession>